<protein>
    <submittedName>
        <fullName evidence="2">Uncharacterized protein</fullName>
    </submittedName>
</protein>
<feature type="region of interest" description="Disordered" evidence="1">
    <location>
        <begin position="161"/>
        <end position="180"/>
    </location>
</feature>
<organism evidence="2 3">
    <name type="scientific">Tanacetum coccineum</name>
    <dbReference type="NCBI Taxonomy" id="301880"/>
    <lineage>
        <taxon>Eukaryota</taxon>
        <taxon>Viridiplantae</taxon>
        <taxon>Streptophyta</taxon>
        <taxon>Embryophyta</taxon>
        <taxon>Tracheophyta</taxon>
        <taxon>Spermatophyta</taxon>
        <taxon>Magnoliopsida</taxon>
        <taxon>eudicotyledons</taxon>
        <taxon>Gunneridae</taxon>
        <taxon>Pentapetalae</taxon>
        <taxon>asterids</taxon>
        <taxon>campanulids</taxon>
        <taxon>Asterales</taxon>
        <taxon>Asteraceae</taxon>
        <taxon>Asteroideae</taxon>
        <taxon>Anthemideae</taxon>
        <taxon>Anthemidinae</taxon>
        <taxon>Tanacetum</taxon>
    </lineage>
</organism>
<feature type="region of interest" description="Disordered" evidence="1">
    <location>
        <begin position="185"/>
        <end position="209"/>
    </location>
</feature>
<proteinExistence type="predicted"/>
<sequence length="209" mass="22901">MVSESSSQSQQQITRASNVHFECDDGIIAYNKVIAFLEHQNKLYQPMLYFLSNSCISTALTKQPSAYYAEYIGEFWYSVKVDAASFKTLLASEVALTFHMMKVAKLLLEPEETFILPFRGVNADDIDDKSLSETAVQPHAEELVATTKATKSVDASVLAGELGNQPQPTDAKKVAINLNIRGTASNHSQTSLGESGEDKGYPEPIKSLS</sequence>
<evidence type="ECO:0000313" key="2">
    <source>
        <dbReference type="EMBL" id="GJT40439.1"/>
    </source>
</evidence>
<evidence type="ECO:0000313" key="3">
    <source>
        <dbReference type="Proteomes" id="UP001151760"/>
    </source>
</evidence>
<name>A0ABQ5DTR3_9ASTR</name>
<accession>A0ABQ5DTR3</accession>
<dbReference type="EMBL" id="BQNB010015472">
    <property type="protein sequence ID" value="GJT40439.1"/>
    <property type="molecule type" value="Genomic_DNA"/>
</dbReference>
<comment type="caution">
    <text evidence="2">The sequence shown here is derived from an EMBL/GenBank/DDBJ whole genome shotgun (WGS) entry which is preliminary data.</text>
</comment>
<dbReference type="Proteomes" id="UP001151760">
    <property type="component" value="Unassembled WGS sequence"/>
</dbReference>
<reference evidence="2" key="1">
    <citation type="journal article" date="2022" name="Int. J. Mol. Sci.">
        <title>Draft Genome of Tanacetum Coccineum: Genomic Comparison of Closely Related Tanacetum-Family Plants.</title>
        <authorList>
            <person name="Yamashiro T."/>
            <person name="Shiraishi A."/>
            <person name="Nakayama K."/>
            <person name="Satake H."/>
        </authorList>
    </citation>
    <scope>NUCLEOTIDE SEQUENCE</scope>
</reference>
<keyword evidence="3" id="KW-1185">Reference proteome</keyword>
<gene>
    <name evidence="2" type="ORF">Tco_0940304</name>
</gene>
<reference evidence="2" key="2">
    <citation type="submission" date="2022-01" db="EMBL/GenBank/DDBJ databases">
        <authorList>
            <person name="Yamashiro T."/>
            <person name="Shiraishi A."/>
            <person name="Satake H."/>
            <person name="Nakayama K."/>
        </authorList>
    </citation>
    <scope>NUCLEOTIDE SEQUENCE</scope>
</reference>
<evidence type="ECO:0000256" key="1">
    <source>
        <dbReference type="SAM" id="MobiDB-lite"/>
    </source>
</evidence>